<dbReference type="InterPro" id="IPR036259">
    <property type="entry name" value="MFS_trans_sf"/>
</dbReference>
<evidence type="ECO:0000256" key="4">
    <source>
        <dbReference type="ARBA" id="ARBA00023136"/>
    </source>
</evidence>
<feature type="transmembrane region" description="Helical" evidence="6">
    <location>
        <begin position="263"/>
        <end position="287"/>
    </location>
</feature>
<evidence type="ECO:0000256" key="3">
    <source>
        <dbReference type="ARBA" id="ARBA00022989"/>
    </source>
</evidence>
<dbReference type="EMBL" id="ATMH01007824">
    <property type="protein sequence ID" value="EPY23192.1"/>
    <property type="molecule type" value="Genomic_DNA"/>
</dbReference>
<evidence type="ECO:0000256" key="6">
    <source>
        <dbReference type="SAM" id="Phobius"/>
    </source>
</evidence>
<evidence type="ECO:0000313" key="7">
    <source>
        <dbReference type="EMBL" id="EPY23192.1"/>
    </source>
</evidence>
<accession>S9TXI2</accession>
<dbReference type="AlphaFoldDB" id="S9TXI2"/>
<evidence type="ECO:0000256" key="2">
    <source>
        <dbReference type="ARBA" id="ARBA00022692"/>
    </source>
</evidence>
<protein>
    <recommendedName>
        <fullName evidence="9">Nodulin-like domain-containing protein</fullName>
    </recommendedName>
</protein>
<feature type="compositionally biased region" description="Basic and acidic residues" evidence="5">
    <location>
        <begin position="445"/>
        <end position="456"/>
    </location>
</feature>
<evidence type="ECO:0008006" key="9">
    <source>
        <dbReference type="Google" id="ProtNLM"/>
    </source>
</evidence>
<proteinExistence type="predicted"/>
<evidence type="ECO:0000256" key="5">
    <source>
        <dbReference type="SAM" id="MobiDB-lite"/>
    </source>
</evidence>
<dbReference type="OrthoDB" id="251148at2759"/>
<feature type="transmembrane region" description="Helical" evidence="6">
    <location>
        <begin position="370"/>
        <end position="391"/>
    </location>
</feature>
<feature type="transmembrane region" description="Helical" evidence="6">
    <location>
        <begin position="85"/>
        <end position="107"/>
    </location>
</feature>
<feature type="transmembrane region" description="Helical" evidence="6">
    <location>
        <begin position="56"/>
        <end position="79"/>
    </location>
</feature>
<keyword evidence="4 6" id="KW-0472">Membrane</keyword>
<organism evidence="7 8">
    <name type="scientific">Strigomonas culicis</name>
    <dbReference type="NCBI Taxonomy" id="28005"/>
    <lineage>
        <taxon>Eukaryota</taxon>
        <taxon>Discoba</taxon>
        <taxon>Euglenozoa</taxon>
        <taxon>Kinetoplastea</taxon>
        <taxon>Metakinetoplastina</taxon>
        <taxon>Trypanosomatida</taxon>
        <taxon>Trypanosomatidae</taxon>
        <taxon>Strigomonadinae</taxon>
        <taxon>Strigomonas</taxon>
    </lineage>
</organism>
<dbReference type="GO" id="GO:0016020">
    <property type="term" value="C:membrane"/>
    <property type="evidence" value="ECO:0007669"/>
    <property type="project" value="UniProtKB-SubCell"/>
</dbReference>
<feature type="region of interest" description="Disordered" evidence="5">
    <location>
        <begin position="410"/>
        <end position="456"/>
    </location>
</feature>
<dbReference type="PANTHER" id="PTHR21576">
    <property type="entry name" value="UNCHARACTERIZED NODULIN-LIKE PROTEIN"/>
    <property type="match status" value="1"/>
</dbReference>
<reference evidence="7 8" key="1">
    <citation type="journal article" date="2013" name="PLoS ONE">
        <title>Predicting the Proteins of Angomonas deanei, Strigomonas culicis and Their Respective Endosymbionts Reveals New Aspects of the Trypanosomatidae Family.</title>
        <authorList>
            <person name="Motta M.C."/>
            <person name="Martins A.C."/>
            <person name="de Souza S.S."/>
            <person name="Catta-Preta C.M."/>
            <person name="Silva R."/>
            <person name="Klein C.C."/>
            <person name="de Almeida L.G."/>
            <person name="de Lima Cunha O."/>
            <person name="Ciapina L.P."/>
            <person name="Brocchi M."/>
            <person name="Colabardini A.C."/>
            <person name="de Araujo Lima B."/>
            <person name="Machado C.R."/>
            <person name="de Almeida Soares C.M."/>
            <person name="Probst C.M."/>
            <person name="de Menezes C.B."/>
            <person name="Thompson C.E."/>
            <person name="Bartholomeu D.C."/>
            <person name="Gradia D.F."/>
            <person name="Pavoni D.P."/>
            <person name="Grisard E.C."/>
            <person name="Fantinatti-Garboggini F."/>
            <person name="Marchini F.K."/>
            <person name="Rodrigues-Luiz G.F."/>
            <person name="Wagner G."/>
            <person name="Goldman G.H."/>
            <person name="Fietto J.L."/>
            <person name="Elias M.C."/>
            <person name="Goldman M.H."/>
            <person name="Sagot M.F."/>
            <person name="Pereira M."/>
            <person name="Stoco P.H."/>
            <person name="de Mendonca-Neto R.P."/>
            <person name="Teixeira S.M."/>
            <person name="Maciel T.E."/>
            <person name="de Oliveira Mendes T.A."/>
            <person name="Urmenyi T.P."/>
            <person name="de Souza W."/>
            <person name="Schenkman S."/>
            <person name="de Vasconcelos A.T."/>
        </authorList>
    </citation>
    <scope>NUCLEOTIDE SEQUENCE [LARGE SCALE GENOMIC DNA]</scope>
</reference>
<comment type="subcellular location">
    <subcellularLocation>
        <location evidence="1">Membrane</location>
        <topology evidence="1">Multi-pass membrane protein</topology>
    </subcellularLocation>
</comment>
<keyword evidence="8" id="KW-1185">Reference proteome</keyword>
<evidence type="ECO:0000313" key="8">
    <source>
        <dbReference type="Proteomes" id="UP000015354"/>
    </source>
</evidence>
<dbReference type="PANTHER" id="PTHR21576:SF157">
    <property type="entry name" value="NODULIN-LIKE DOMAIN-CONTAINING PROTEIN"/>
    <property type="match status" value="1"/>
</dbReference>
<evidence type="ECO:0000256" key="1">
    <source>
        <dbReference type="ARBA" id="ARBA00004141"/>
    </source>
</evidence>
<keyword evidence="3 6" id="KW-1133">Transmembrane helix</keyword>
<sequence length="456" mass="50831">MAIASTVGILGSIFMRHPAYELTGYEESHLSEEEKARRADEKGPYLKQRPPMWRFYYGYSLLIFLIVFLPTSSALVNYLNLNRTYRLAFAFVATASLLAFSVIGIPFPRCGNAESEGAAAVTASEPLNENEHAADAEEEAAQAKSKEAVVAEVFLSHEDAGKLEQQVPDTEINYIAPQYQTSFLRNLLTLELWALWFTIFCVNGTEMVIMNNASYIYAALAGEDTSNDRRTLLTVLNGAGSATGRLFMALFERWTQTRDPEKRIPLTVGLFIPTASVIIALVLFLAVPKVLLPLPYVVNALGNGFLGAVVILVTQTIYAKDHAKHYHMCFFGIAMASIALNRYMYGEWYTVHNVTNREYCIERVCVQTPLLVMLGLSVCAFGSTMIVHFTYRNFCKRVLAERHQILHEQETLEASDDVPRNDNSDTVEPVAAAPDATDGVPPSSQKEKNAYSDYRL</sequence>
<comment type="caution">
    <text evidence="7">The sequence shown here is derived from an EMBL/GenBank/DDBJ whole genome shotgun (WGS) entry which is preliminary data.</text>
</comment>
<dbReference type="SUPFAM" id="SSF103473">
    <property type="entry name" value="MFS general substrate transporter"/>
    <property type="match status" value="1"/>
</dbReference>
<feature type="transmembrane region" description="Helical" evidence="6">
    <location>
        <begin position="293"/>
        <end position="314"/>
    </location>
</feature>
<gene>
    <name evidence="7" type="ORF">STCU_07824</name>
</gene>
<feature type="transmembrane region" description="Helical" evidence="6">
    <location>
        <begin position="326"/>
        <end position="345"/>
    </location>
</feature>
<name>S9TXI2_9TRYP</name>
<feature type="transmembrane region" description="Helical" evidence="6">
    <location>
        <begin position="193"/>
        <end position="220"/>
    </location>
</feature>
<keyword evidence="2 6" id="KW-0812">Transmembrane</keyword>
<dbReference type="Proteomes" id="UP000015354">
    <property type="component" value="Unassembled WGS sequence"/>
</dbReference>